<sequence>MKATDIKSTKSQLSRLVAVKRVKVELLVSRGCYSYSSDYGQRLEGHAGGAVEIPCPQADRFRKRALKKRRERRRRAKAARERRAKEKRARSRRLAKARRTRRRRSRRRSRGRGRQRRRRRRRSTRSRRRRSGGRGREQLPREIDALRMTTNVTDVAKQPIPTKSCSGCSLLQPNDRPRNSDHSTISADSGKKQE</sequence>
<feature type="compositionally biased region" description="Basic residues" evidence="1">
    <location>
        <begin position="65"/>
        <end position="77"/>
    </location>
</feature>
<proteinExistence type="predicted"/>
<feature type="compositionally biased region" description="Basic and acidic residues" evidence="1">
    <location>
        <begin position="134"/>
        <end position="145"/>
    </location>
</feature>
<dbReference type="AlphaFoldDB" id="A0AA40G388"/>
<protein>
    <submittedName>
        <fullName evidence="2">Uncharacterized protein</fullName>
    </submittedName>
</protein>
<comment type="caution">
    <text evidence="2">The sequence shown here is derived from an EMBL/GenBank/DDBJ whole genome shotgun (WGS) entry which is preliminary data.</text>
</comment>
<name>A0AA40G388_9HYME</name>
<evidence type="ECO:0000313" key="3">
    <source>
        <dbReference type="Proteomes" id="UP001177670"/>
    </source>
</evidence>
<reference evidence="2" key="1">
    <citation type="submission" date="2021-10" db="EMBL/GenBank/DDBJ databases">
        <title>Melipona bicolor Genome sequencing and assembly.</title>
        <authorList>
            <person name="Araujo N.S."/>
            <person name="Arias M.C."/>
        </authorList>
    </citation>
    <scope>NUCLEOTIDE SEQUENCE</scope>
    <source>
        <strain evidence="2">USP_2M_L1-L4_2017</strain>
        <tissue evidence="2">Whole body</tissue>
    </source>
</reference>
<evidence type="ECO:0000256" key="1">
    <source>
        <dbReference type="SAM" id="MobiDB-lite"/>
    </source>
</evidence>
<gene>
    <name evidence="2" type="ORF">K0M31_019673</name>
</gene>
<organism evidence="2 3">
    <name type="scientific">Melipona bicolor</name>
    <dbReference type="NCBI Taxonomy" id="60889"/>
    <lineage>
        <taxon>Eukaryota</taxon>
        <taxon>Metazoa</taxon>
        <taxon>Ecdysozoa</taxon>
        <taxon>Arthropoda</taxon>
        <taxon>Hexapoda</taxon>
        <taxon>Insecta</taxon>
        <taxon>Pterygota</taxon>
        <taxon>Neoptera</taxon>
        <taxon>Endopterygota</taxon>
        <taxon>Hymenoptera</taxon>
        <taxon>Apocrita</taxon>
        <taxon>Aculeata</taxon>
        <taxon>Apoidea</taxon>
        <taxon>Anthophila</taxon>
        <taxon>Apidae</taxon>
        <taxon>Melipona</taxon>
    </lineage>
</organism>
<feature type="compositionally biased region" description="Basic residues" evidence="1">
    <location>
        <begin position="85"/>
        <end position="133"/>
    </location>
</feature>
<accession>A0AA40G388</accession>
<feature type="compositionally biased region" description="Polar residues" evidence="1">
    <location>
        <begin position="161"/>
        <end position="172"/>
    </location>
</feature>
<dbReference type="EMBL" id="JAHYIQ010000008">
    <property type="protein sequence ID" value="KAK1129984.1"/>
    <property type="molecule type" value="Genomic_DNA"/>
</dbReference>
<keyword evidence="3" id="KW-1185">Reference proteome</keyword>
<feature type="region of interest" description="Disordered" evidence="1">
    <location>
        <begin position="65"/>
        <end position="194"/>
    </location>
</feature>
<evidence type="ECO:0000313" key="2">
    <source>
        <dbReference type="EMBL" id="KAK1129984.1"/>
    </source>
</evidence>
<dbReference type="Proteomes" id="UP001177670">
    <property type="component" value="Unassembled WGS sequence"/>
</dbReference>